<dbReference type="AlphaFoldDB" id="A0A2T2ZVA5"/>
<keyword evidence="2" id="KW-0472">Membrane</keyword>
<organism evidence="3 4">
    <name type="scientific">Coniella lustricola</name>
    <dbReference type="NCBI Taxonomy" id="2025994"/>
    <lineage>
        <taxon>Eukaryota</taxon>
        <taxon>Fungi</taxon>
        <taxon>Dikarya</taxon>
        <taxon>Ascomycota</taxon>
        <taxon>Pezizomycotina</taxon>
        <taxon>Sordariomycetes</taxon>
        <taxon>Sordariomycetidae</taxon>
        <taxon>Diaporthales</taxon>
        <taxon>Schizoparmaceae</taxon>
        <taxon>Coniella</taxon>
    </lineage>
</organism>
<keyword evidence="2" id="KW-1133">Transmembrane helix</keyword>
<reference evidence="3 4" key="1">
    <citation type="journal article" date="2018" name="Mycol. Prog.">
        <title>Coniella lustricola, a new species from submerged detritus.</title>
        <authorList>
            <person name="Raudabaugh D.B."/>
            <person name="Iturriaga T."/>
            <person name="Carver A."/>
            <person name="Mondo S."/>
            <person name="Pangilinan J."/>
            <person name="Lipzen A."/>
            <person name="He G."/>
            <person name="Amirebrahimi M."/>
            <person name="Grigoriev I.V."/>
            <person name="Miller A.N."/>
        </authorList>
    </citation>
    <scope>NUCLEOTIDE SEQUENCE [LARGE SCALE GENOMIC DNA]</scope>
    <source>
        <strain evidence="3 4">B22-T-1</strain>
    </source>
</reference>
<feature type="transmembrane region" description="Helical" evidence="2">
    <location>
        <begin position="132"/>
        <end position="154"/>
    </location>
</feature>
<dbReference type="InParanoid" id="A0A2T2ZVA5"/>
<keyword evidence="4" id="KW-1185">Reference proteome</keyword>
<feature type="transmembrane region" description="Helical" evidence="2">
    <location>
        <begin position="94"/>
        <end position="120"/>
    </location>
</feature>
<protein>
    <submittedName>
        <fullName evidence="3">Uncharacterized protein</fullName>
    </submittedName>
</protein>
<keyword evidence="2" id="KW-0812">Transmembrane</keyword>
<evidence type="ECO:0000313" key="3">
    <source>
        <dbReference type="EMBL" id="PSR77716.1"/>
    </source>
</evidence>
<dbReference type="EMBL" id="KZ678642">
    <property type="protein sequence ID" value="PSR77716.1"/>
    <property type="molecule type" value="Genomic_DNA"/>
</dbReference>
<proteinExistence type="predicted"/>
<name>A0A2T2ZVA5_9PEZI</name>
<feature type="region of interest" description="Disordered" evidence="1">
    <location>
        <begin position="51"/>
        <end position="75"/>
    </location>
</feature>
<accession>A0A2T2ZVA5</accession>
<sequence>MLPSICLRRATFPFLQTHSVLRASLNTTRCSIKRLGPCSLHELSLQFARQASTSTPKHKPQPRPKSKPEPVPAAPQKRFVASRAIVYHAGQPRILVLGGLKITAVFVLAFFSTMIVPGFIESGAPLWQTLGVMAAGVTPILAVSFLTTPMVMWIHLIIPKNFQHAPGALELLSKNVPIDTEVTLTTMGILGKPRVSHMKLRDLRKERRRSGLVNYVRTVNPEAAAQTRQWYKFAEMSEFKIEDHVISNRRTKQRWIWYAIWHNFEAKRDRMLQRQQAPPDHSQK</sequence>
<dbReference type="OrthoDB" id="2386090at2759"/>
<dbReference type="Proteomes" id="UP000241462">
    <property type="component" value="Unassembled WGS sequence"/>
</dbReference>
<feature type="compositionally biased region" description="Basic residues" evidence="1">
    <location>
        <begin position="56"/>
        <end position="65"/>
    </location>
</feature>
<evidence type="ECO:0000313" key="4">
    <source>
        <dbReference type="Proteomes" id="UP000241462"/>
    </source>
</evidence>
<gene>
    <name evidence="3" type="ORF">BD289DRAFT_141792</name>
</gene>
<evidence type="ECO:0000256" key="2">
    <source>
        <dbReference type="SAM" id="Phobius"/>
    </source>
</evidence>
<evidence type="ECO:0000256" key="1">
    <source>
        <dbReference type="SAM" id="MobiDB-lite"/>
    </source>
</evidence>